<sequence length="61" mass="6678">MSRILVSPFSTLSLAFIPSWARIRLSLYSSPSWLIAFFSIDAFQASCASGGLVAQSLLFFT</sequence>
<evidence type="ECO:0000313" key="1">
    <source>
        <dbReference type="EMBL" id="AKH47826.1"/>
    </source>
</evidence>
<name>A0A0F7L9Q7_9VIRU</name>
<reference evidence="1" key="2">
    <citation type="submission" date="2015-03" db="EMBL/GenBank/DDBJ databases">
        <authorList>
            <person name="Chow C.-E.T."/>
            <person name="Winget D.M."/>
            <person name="White R.A.III."/>
            <person name="Hallam S.J."/>
            <person name="Suttle C.A."/>
        </authorList>
    </citation>
    <scope>NUCLEOTIDE SEQUENCE</scope>
    <source>
        <strain evidence="1">Oxic1_4</strain>
    </source>
</reference>
<organism evidence="1">
    <name type="scientific">uncultured marine virus</name>
    <dbReference type="NCBI Taxonomy" id="186617"/>
    <lineage>
        <taxon>Viruses</taxon>
        <taxon>environmental samples</taxon>
    </lineage>
</organism>
<protein>
    <submittedName>
        <fullName evidence="1">Uncharacterized protein</fullName>
    </submittedName>
</protein>
<proteinExistence type="predicted"/>
<accession>A0A0F7L9Q7</accession>
<dbReference type="EMBL" id="KR029599">
    <property type="protein sequence ID" value="AKH47826.1"/>
    <property type="molecule type" value="Genomic_DNA"/>
</dbReference>
<reference evidence="1" key="1">
    <citation type="journal article" date="2015" name="Front. Microbiol.">
        <title>Combining genomic sequencing methods to explore viral diversity and reveal potential virus-host interactions.</title>
        <authorList>
            <person name="Chow C.E."/>
            <person name="Winget D.M."/>
            <person name="White R.A.III."/>
            <person name="Hallam S.J."/>
            <person name="Suttle C.A."/>
        </authorList>
    </citation>
    <scope>NUCLEOTIDE SEQUENCE</scope>
    <source>
        <strain evidence="1">Oxic1_4</strain>
    </source>
</reference>